<proteinExistence type="predicted"/>
<dbReference type="PANTHER" id="PTHR33221">
    <property type="entry name" value="WINGED HELIX-TURN-HELIX TRANSCRIPTIONAL REGULATOR, RRF2 FAMILY"/>
    <property type="match status" value="1"/>
</dbReference>
<dbReference type="SUPFAM" id="SSF46785">
    <property type="entry name" value="Winged helix' DNA-binding domain"/>
    <property type="match status" value="1"/>
</dbReference>
<comment type="caution">
    <text evidence="1">The sequence shown here is derived from an EMBL/GenBank/DDBJ whole genome shotgun (WGS) entry which is preliminary data.</text>
</comment>
<dbReference type="Proteomes" id="UP001206821">
    <property type="component" value="Unassembled WGS sequence"/>
</dbReference>
<dbReference type="InterPro" id="IPR036390">
    <property type="entry name" value="WH_DNA-bd_sf"/>
</dbReference>
<dbReference type="Pfam" id="PF02082">
    <property type="entry name" value="Rrf2"/>
    <property type="match status" value="1"/>
</dbReference>
<reference evidence="1 2" key="1">
    <citation type="submission" date="2022-07" db="EMBL/GenBank/DDBJ databases">
        <title>Genomic and pangenome structural analysis of the polyextremophile Exiguobacterium.</title>
        <authorList>
            <person name="Shen L."/>
        </authorList>
    </citation>
    <scope>NUCLEOTIDE SEQUENCE [LARGE SCALE GENOMIC DNA]</scope>
    <source>
        <strain evidence="1 2">12_1</strain>
    </source>
</reference>
<dbReference type="RefSeq" id="WP_034814578.1">
    <property type="nucleotide sequence ID" value="NZ_JANIEK010000046.1"/>
</dbReference>
<dbReference type="Gene3D" id="1.10.10.10">
    <property type="entry name" value="Winged helix-like DNA-binding domain superfamily/Winged helix DNA-binding domain"/>
    <property type="match status" value="1"/>
</dbReference>
<gene>
    <name evidence="1" type="ORF">NQG31_10835</name>
</gene>
<dbReference type="InterPro" id="IPR036388">
    <property type="entry name" value="WH-like_DNA-bd_sf"/>
</dbReference>
<evidence type="ECO:0000313" key="2">
    <source>
        <dbReference type="Proteomes" id="UP001206821"/>
    </source>
</evidence>
<organism evidence="1 2">
    <name type="scientific">Exiguobacterium alkaliphilum</name>
    <dbReference type="NCBI Taxonomy" id="1428684"/>
    <lineage>
        <taxon>Bacteria</taxon>
        <taxon>Bacillati</taxon>
        <taxon>Bacillota</taxon>
        <taxon>Bacilli</taxon>
        <taxon>Bacillales</taxon>
        <taxon>Bacillales Family XII. Incertae Sedis</taxon>
        <taxon>Exiguobacterium</taxon>
    </lineage>
</organism>
<name>A0ABT2KYN6_9BACL</name>
<accession>A0ABT2KYN6</accession>
<evidence type="ECO:0000313" key="1">
    <source>
        <dbReference type="EMBL" id="MCT4796047.1"/>
    </source>
</evidence>
<dbReference type="PROSITE" id="PS51197">
    <property type="entry name" value="HTH_RRF2_2"/>
    <property type="match status" value="1"/>
</dbReference>
<protein>
    <submittedName>
        <fullName evidence="1">Rrf2 family transcriptional regulator</fullName>
    </submittedName>
</protein>
<keyword evidence="2" id="KW-1185">Reference proteome</keyword>
<sequence length="144" mass="15543">MSISSRFAVGIHILTLIEFNKDGVTSSDYLAGSVNTNPALIRKIMAMLKKADLIEVKPGVAGAKLTKDLTEISLYDVYRAVSVVEENELFSIHDNPNPACPVGQNIQTAIEPIFIQAQSTMESVLKHVSLADVVNDVATKSQAT</sequence>
<dbReference type="PANTHER" id="PTHR33221:SF15">
    <property type="entry name" value="HTH-TYPE TRANSCRIPTIONAL REGULATOR YWGB-RELATED"/>
    <property type="match status" value="1"/>
</dbReference>
<dbReference type="EMBL" id="JANIEK010000046">
    <property type="protein sequence ID" value="MCT4796047.1"/>
    <property type="molecule type" value="Genomic_DNA"/>
</dbReference>
<dbReference type="InterPro" id="IPR000944">
    <property type="entry name" value="Tscrpt_reg_Rrf2"/>
</dbReference>